<reference evidence="1" key="1">
    <citation type="journal article" date="2013" name="J. Plant Res.">
        <title>Effect of fungi and light on seed germination of three Opuntia species from semiarid lands of central Mexico.</title>
        <authorList>
            <person name="Delgado-Sanchez P."/>
            <person name="Jimenez-Bremont J.F."/>
            <person name="Guerrero-Gonzalez Mde L."/>
            <person name="Flores J."/>
        </authorList>
    </citation>
    <scope>NUCLEOTIDE SEQUENCE</scope>
    <source>
        <tissue evidence="1">Cladode</tissue>
    </source>
</reference>
<dbReference type="AlphaFoldDB" id="A0A7C8ZXA1"/>
<sequence>MEYTGSMTRRLRNRSYQNKYRSQPQLSKAMSRYTQSTLSPQMTPSLLLTLFLRILKLWLEFMITRTAKLPVKTSSMSRLEVHHATWMLRRSLVCRPRLRSNWFNVPFNDGKCDNCFMCKFWYGSVTRA</sequence>
<reference evidence="1" key="2">
    <citation type="submission" date="2020-07" db="EMBL/GenBank/DDBJ databases">
        <authorList>
            <person name="Vera ALvarez R."/>
            <person name="Arias-Moreno D.M."/>
            <person name="Jimenez-Jacinto V."/>
            <person name="Jimenez-Bremont J.F."/>
            <person name="Swaminathan K."/>
            <person name="Moose S.P."/>
            <person name="Guerrero-Gonzalez M.L."/>
            <person name="Marino-Ramirez L."/>
            <person name="Landsman D."/>
            <person name="Rodriguez-Kessler M."/>
            <person name="Delgado-Sanchez P."/>
        </authorList>
    </citation>
    <scope>NUCLEOTIDE SEQUENCE</scope>
    <source>
        <tissue evidence="1">Cladode</tissue>
    </source>
</reference>
<accession>A0A7C8ZXA1</accession>
<evidence type="ECO:0000313" key="1">
    <source>
        <dbReference type="EMBL" id="MBA4654012.1"/>
    </source>
</evidence>
<organism evidence="1">
    <name type="scientific">Opuntia streptacantha</name>
    <name type="common">Prickly pear cactus</name>
    <name type="synonym">Opuntia cardona</name>
    <dbReference type="NCBI Taxonomy" id="393608"/>
    <lineage>
        <taxon>Eukaryota</taxon>
        <taxon>Viridiplantae</taxon>
        <taxon>Streptophyta</taxon>
        <taxon>Embryophyta</taxon>
        <taxon>Tracheophyta</taxon>
        <taxon>Spermatophyta</taxon>
        <taxon>Magnoliopsida</taxon>
        <taxon>eudicotyledons</taxon>
        <taxon>Gunneridae</taxon>
        <taxon>Pentapetalae</taxon>
        <taxon>Caryophyllales</taxon>
        <taxon>Cactineae</taxon>
        <taxon>Cactaceae</taxon>
        <taxon>Opuntioideae</taxon>
        <taxon>Opuntia</taxon>
    </lineage>
</organism>
<dbReference type="EMBL" id="GISG01181759">
    <property type="protein sequence ID" value="MBA4654013.1"/>
    <property type="molecule type" value="Transcribed_RNA"/>
</dbReference>
<proteinExistence type="predicted"/>
<dbReference type="EMBL" id="GISG01181758">
    <property type="protein sequence ID" value="MBA4654012.1"/>
    <property type="molecule type" value="Transcribed_RNA"/>
</dbReference>
<name>A0A7C8ZXA1_OPUST</name>
<protein>
    <submittedName>
        <fullName evidence="1">Uncharacterized protein</fullName>
    </submittedName>
</protein>